<evidence type="ECO:0000256" key="8">
    <source>
        <dbReference type="ARBA" id="ARBA00023049"/>
    </source>
</evidence>
<evidence type="ECO:0000256" key="7">
    <source>
        <dbReference type="ARBA" id="ARBA00022989"/>
    </source>
</evidence>
<dbReference type="InterPro" id="IPR050083">
    <property type="entry name" value="HtpX_protease"/>
</dbReference>
<dbReference type="OrthoDB" id="271602at2157"/>
<evidence type="ECO:0000256" key="4">
    <source>
        <dbReference type="ARBA" id="ARBA00022723"/>
    </source>
</evidence>
<dbReference type="Proteomes" id="UP000011625">
    <property type="component" value="Unassembled WGS sequence"/>
</dbReference>
<accession>M0NC27</accession>
<evidence type="ECO:0000256" key="5">
    <source>
        <dbReference type="ARBA" id="ARBA00022801"/>
    </source>
</evidence>
<dbReference type="GO" id="GO:0004222">
    <property type="term" value="F:metalloendopeptidase activity"/>
    <property type="evidence" value="ECO:0007669"/>
    <property type="project" value="InterPro"/>
</dbReference>
<keyword evidence="4" id="KW-0479">Metal-binding</keyword>
<evidence type="ECO:0000256" key="1">
    <source>
        <dbReference type="ARBA" id="ARBA00022475"/>
    </source>
</evidence>
<keyword evidence="9 11" id="KW-0472">Membrane</keyword>
<comment type="similarity">
    <text evidence="10">Belongs to the peptidase M48 family.</text>
</comment>
<reference evidence="13 14" key="1">
    <citation type="journal article" date="2014" name="PLoS Genet.">
        <title>Phylogenetically driven sequencing of extremely halophilic archaea reveals strategies for static and dynamic osmo-response.</title>
        <authorList>
            <person name="Becker E.A."/>
            <person name="Seitzer P.M."/>
            <person name="Tritt A."/>
            <person name="Larsen D."/>
            <person name="Krusor M."/>
            <person name="Yao A.I."/>
            <person name="Wu D."/>
            <person name="Madern D."/>
            <person name="Eisen J.A."/>
            <person name="Darling A.E."/>
            <person name="Facciotti M.T."/>
        </authorList>
    </citation>
    <scope>NUCLEOTIDE SEQUENCE [LARGE SCALE GENOMIC DNA]</scope>
    <source>
        <strain evidence="13 14">DSM 8989</strain>
    </source>
</reference>
<dbReference type="Gene3D" id="3.30.2010.10">
    <property type="entry name" value="Metalloproteases ('zincins'), catalytic domain"/>
    <property type="match status" value="1"/>
</dbReference>
<keyword evidence="6 10" id="KW-0862">Zinc</keyword>
<dbReference type="AlphaFoldDB" id="M0NC27"/>
<evidence type="ECO:0000256" key="9">
    <source>
        <dbReference type="ARBA" id="ARBA00023136"/>
    </source>
</evidence>
<comment type="cofactor">
    <cofactor evidence="10">
        <name>Zn(2+)</name>
        <dbReference type="ChEBI" id="CHEBI:29105"/>
    </cofactor>
    <text evidence="10">Binds 1 zinc ion per subunit.</text>
</comment>
<dbReference type="GO" id="GO:0046872">
    <property type="term" value="F:metal ion binding"/>
    <property type="evidence" value="ECO:0007669"/>
    <property type="project" value="UniProtKB-KW"/>
</dbReference>
<keyword evidence="2 10" id="KW-0645">Protease</keyword>
<evidence type="ECO:0000259" key="12">
    <source>
        <dbReference type="Pfam" id="PF01435"/>
    </source>
</evidence>
<evidence type="ECO:0000256" key="2">
    <source>
        <dbReference type="ARBA" id="ARBA00022670"/>
    </source>
</evidence>
<comment type="caution">
    <text evidence="13">The sequence shown here is derived from an EMBL/GenBank/DDBJ whole genome shotgun (WGS) entry which is preliminary data.</text>
</comment>
<proteinExistence type="inferred from homology"/>
<protein>
    <submittedName>
        <fullName evidence="13">Peptidase</fullName>
    </submittedName>
</protein>
<evidence type="ECO:0000313" key="13">
    <source>
        <dbReference type="EMBL" id="EMA54654.1"/>
    </source>
</evidence>
<dbReference type="RefSeq" id="WP_005040864.1">
    <property type="nucleotide sequence ID" value="NZ_AOME01000026.1"/>
</dbReference>
<evidence type="ECO:0000256" key="11">
    <source>
        <dbReference type="SAM" id="Phobius"/>
    </source>
</evidence>
<feature type="domain" description="Peptidase M48" evidence="12">
    <location>
        <begin position="74"/>
        <end position="220"/>
    </location>
</feature>
<keyword evidence="7 11" id="KW-1133">Transmembrane helix</keyword>
<dbReference type="STRING" id="1227456.C450_05150"/>
<evidence type="ECO:0000256" key="10">
    <source>
        <dbReference type="RuleBase" id="RU003983"/>
    </source>
</evidence>
<keyword evidence="1" id="KW-1003">Cell membrane</keyword>
<organism evidence="13 14">
    <name type="scientific">Halococcus salifodinae DSM 8989</name>
    <dbReference type="NCBI Taxonomy" id="1227456"/>
    <lineage>
        <taxon>Archaea</taxon>
        <taxon>Methanobacteriati</taxon>
        <taxon>Methanobacteriota</taxon>
        <taxon>Stenosarchaea group</taxon>
        <taxon>Halobacteria</taxon>
        <taxon>Halobacteriales</taxon>
        <taxon>Halococcaceae</taxon>
        <taxon>Halococcus</taxon>
    </lineage>
</organism>
<name>M0NC27_9EURY</name>
<evidence type="ECO:0000256" key="3">
    <source>
        <dbReference type="ARBA" id="ARBA00022692"/>
    </source>
</evidence>
<sequence>MISDLPWLLALAAIGFVVVAIVLAAVRPLVVDRRTSTRLPTSTERERLTSGVAGAHRVRLRITGHSPDTAPARARALGILPGSQYVFVVDRLLVSLSTAAGRAAIAHEIGHHRGWHPLLRVVLPAVALIGWPIAIASGVPYALVGGAVALPLYVLLVCAIERKTEHLADEYAGKHVGYTAMRDALEYLEATSSNRRHSGLARLLTTRPSFVARIAHLEALARDENVDDGDSSGSE</sequence>
<feature type="transmembrane region" description="Helical" evidence="11">
    <location>
        <begin position="6"/>
        <end position="26"/>
    </location>
</feature>
<dbReference type="Pfam" id="PF01435">
    <property type="entry name" value="Peptidase_M48"/>
    <property type="match status" value="1"/>
</dbReference>
<dbReference type="PANTHER" id="PTHR43221:SF2">
    <property type="entry name" value="PROTEASE HTPX HOMOLOG"/>
    <property type="match status" value="1"/>
</dbReference>
<dbReference type="InterPro" id="IPR001915">
    <property type="entry name" value="Peptidase_M48"/>
</dbReference>
<feature type="transmembrane region" description="Helical" evidence="11">
    <location>
        <begin position="118"/>
        <end position="135"/>
    </location>
</feature>
<evidence type="ECO:0000313" key="14">
    <source>
        <dbReference type="Proteomes" id="UP000011625"/>
    </source>
</evidence>
<dbReference type="EMBL" id="AOME01000026">
    <property type="protein sequence ID" value="EMA54654.1"/>
    <property type="molecule type" value="Genomic_DNA"/>
</dbReference>
<keyword evidence="3 11" id="KW-0812">Transmembrane</keyword>
<keyword evidence="14" id="KW-1185">Reference proteome</keyword>
<feature type="transmembrane region" description="Helical" evidence="11">
    <location>
        <begin position="141"/>
        <end position="160"/>
    </location>
</feature>
<gene>
    <name evidence="13" type="ORF">C450_05150</name>
</gene>
<keyword evidence="8 10" id="KW-0482">Metalloprotease</keyword>
<dbReference type="PANTHER" id="PTHR43221">
    <property type="entry name" value="PROTEASE HTPX"/>
    <property type="match status" value="1"/>
</dbReference>
<dbReference type="GO" id="GO:0006508">
    <property type="term" value="P:proteolysis"/>
    <property type="evidence" value="ECO:0007669"/>
    <property type="project" value="UniProtKB-KW"/>
</dbReference>
<evidence type="ECO:0000256" key="6">
    <source>
        <dbReference type="ARBA" id="ARBA00022833"/>
    </source>
</evidence>
<keyword evidence="5 10" id="KW-0378">Hydrolase</keyword>